<evidence type="ECO:0008006" key="4">
    <source>
        <dbReference type="Google" id="ProtNLM"/>
    </source>
</evidence>
<dbReference type="AlphaFoldDB" id="A0A1H9ITA8"/>
<reference evidence="3" key="1">
    <citation type="submission" date="2016-10" db="EMBL/GenBank/DDBJ databases">
        <authorList>
            <person name="Varghese N."/>
            <person name="Submissions S."/>
        </authorList>
    </citation>
    <scope>NUCLEOTIDE SEQUENCE [LARGE SCALE GENOMIC DNA]</scope>
    <source>
        <strain evidence="3">DSM 24740</strain>
    </source>
</reference>
<gene>
    <name evidence="2" type="ORF">SAMN05444359_115130</name>
</gene>
<keyword evidence="1" id="KW-0732">Signal</keyword>
<evidence type="ECO:0000256" key="1">
    <source>
        <dbReference type="SAM" id="SignalP"/>
    </source>
</evidence>
<organism evidence="2 3">
    <name type="scientific">Neolewinella agarilytica</name>
    <dbReference type="NCBI Taxonomy" id="478744"/>
    <lineage>
        <taxon>Bacteria</taxon>
        <taxon>Pseudomonadati</taxon>
        <taxon>Bacteroidota</taxon>
        <taxon>Saprospiria</taxon>
        <taxon>Saprospirales</taxon>
        <taxon>Lewinellaceae</taxon>
        <taxon>Neolewinella</taxon>
    </lineage>
</organism>
<dbReference type="Proteomes" id="UP000199021">
    <property type="component" value="Unassembled WGS sequence"/>
</dbReference>
<dbReference type="RefSeq" id="WP_090169734.1">
    <property type="nucleotide sequence ID" value="NZ_FOFB01000015.1"/>
</dbReference>
<dbReference type="InParanoid" id="A0A1H9ITA8"/>
<proteinExistence type="predicted"/>
<protein>
    <recommendedName>
        <fullName evidence="4">Periplasmic heavy metal sensor</fullName>
    </recommendedName>
</protein>
<evidence type="ECO:0000313" key="2">
    <source>
        <dbReference type="EMBL" id="SEQ77830.1"/>
    </source>
</evidence>
<dbReference type="EMBL" id="FOFB01000015">
    <property type="protein sequence ID" value="SEQ77830.1"/>
    <property type="molecule type" value="Genomic_DNA"/>
</dbReference>
<accession>A0A1H9ITA8</accession>
<sequence length="154" mass="18011">MWKYLLLLFFMSLSSFSSAQPVGQARDDMREKRHERIHLARQAFITEQLALSEAEAAAFFPVFWAYEKQLEAIRKEGLHGRRSSEPVSEMTEAEAKAALRKLQGERKRITDLSIEAENKYMEILAAKKVLKLEAAERAFRKKLWDRMGNHRKRN</sequence>
<dbReference type="STRING" id="478744.SAMN05444359_115130"/>
<name>A0A1H9ITA8_9BACT</name>
<keyword evidence="3" id="KW-1185">Reference proteome</keyword>
<feature type="signal peptide" evidence="1">
    <location>
        <begin position="1"/>
        <end position="19"/>
    </location>
</feature>
<feature type="chain" id="PRO_5011599967" description="Periplasmic heavy metal sensor" evidence="1">
    <location>
        <begin position="20"/>
        <end position="154"/>
    </location>
</feature>
<evidence type="ECO:0000313" key="3">
    <source>
        <dbReference type="Proteomes" id="UP000199021"/>
    </source>
</evidence>